<proteinExistence type="predicted"/>
<evidence type="ECO:0000313" key="2">
    <source>
        <dbReference type="Proteomes" id="UP000324222"/>
    </source>
</evidence>
<dbReference type="Proteomes" id="UP000324222">
    <property type="component" value="Unassembled WGS sequence"/>
</dbReference>
<gene>
    <name evidence="1" type="ORF">E2C01_013265</name>
</gene>
<protein>
    <submittedName>
        <fullName evidence="1">Uncharacterized protein</fullName>
    </submittedName>
</protein>
<comment type="caution">
    <text evidence="1">The sequence shown here is derived from an EMBL/GenBank/DDBJ whole genome shotgun (WGS) entry which is preliminary data.</text>
</comment>
<name>A0A5B7DGV7_PORTR</name>
<dbReference type="EMBL" id="VSRR010000859">
    <property type="protein sequence ID" value="MPC20325.1"/>
    <property type="molecule type" value="Genomic_DNA"/>
</dbReference>
<organism evidence="1 2">
    <name type="scientific">Portunus trituberculatus</name>
    <name type="common">Swimming crab</name>
    <name type="synonym">Neptunus trituberculatus</name>
    <dbReference type="NCBI Taxonomy" id="210409"/>
    <lineage>
        <taxon>Eukaryota</taxon>
        <taxon>Metazoa</taxon>
        <taxon>Ecdysozoa</taxon>
        <taxon>Arthropoda</taxon>
        <taxon>Crustacea</taxon>
        <taxon>Multicrustacea</taxon>
        <taxon>Malacostraca</taxon>
        <taxon>Eumalacostraca</taxon>
        <taxon>Eucarida</taxon>
        <taxon>Decapoda</taxon>
        <taxon>Pleocyemata</taxon>
        <taxon>Brachyura</taxon>
        <taxon>Eubrachyura</taxon>
        <taxon>Portunoidea</taxon>
        <taxon>Portunidae</taxon>
        <taxon>Portuninae</taxon>
        <taxon>Portunus</taxon>
    </lineage>
</organism>
<evidence type="ECO:0000313" key="1">
    <source>
        <dbReference type="EMBL" id="MPC20325.1"/>
    </source>
</evidence>
<reference evidence="1 2" key="1">
    <citation type="submission" date="2019-05" db="EMBL/GenBank/DDBJ databases">
        <title>Another draft genome of Portunus trituberculatus and its Hox gene families provides insights of decapod evolution.</title>
        <authorList>
            <person name="Jeong J.-H."/>
            <person name="Song I."/>
            <person name="Kim S."/>
            <person name="Choi T."/>
            <person name="Kim D."/>
            <person name="Ryu S."/>
            <person name="Kim W."/>
        </authorList>
    </citation>
    <scope>NUCLEOTIDE SEQUENCE [LARGE SCALE GENOMIC DNA]</scope>
    <source>
        <tissue evidence="1">Muscle</tissue>
    </source>
</reference>
<accession>A0A5B7DGV7</accession>
<keyword evidence="2" id="KW-1185">Reference proteome</keyword>
<dbReference type="AlphaFoldDB" id="A0A5B7DGV7"/>
<sequence>MYSHILNKLHRGHIANIPYKTIKSQSNNPKWMTNRLKRSIGQKRDIYKRLKAGDEVLNALYN</sequence>